<keyword evidence="2" id="KW-0812">Transmembrane</keyword>
<keyword evidence="2" id="KW-0472">Membrane</keyword>
<reference evidence="3 4" key="1">
    <citation type="submission" date="2024-04" db="EMBL/GenBank/DDBJ databases">
        <title>Phyllosticta paracitricarpa is synonymous to the EU quarantine fungus P. citricarpa based on phylogenomic analyses.</title>
        <authorList>
            <consortium name="Lawrence Berkeley National Laboratory"/>
            <person name="Van Ingen-Buijs V.A."/>
            <person name="Van Westerhoven A.C."/>
            <person name="Haridas S."/>
            <person name="Skiadas P."/>
            <person name="Martin F."/>
            <person name="Groenewald J.Z."/>
            <person name="Crous P.W."/>
            <person name="Seidl M.F."/>
        </authorList>
    </citation>
    <scope>NUCLEOTIDE SEQUENCE [LARGE SCALE GENOMIC DNA]</scope>
    <source>
        <strain evidence="3 4">CBS 123374</strain>
    </source>
</reference>
<gene>
    <name evidence="3" type="ORF">HDK90DRAFT_470988</name>
</gene>
<protein>
    <submittedName>
        <fullName evidence="3">Uncharacterized protein</fullName>
    </submittedName>
</protein>
<organism evidence="3 4">
    <name type="scientific">Phyllosticta capitalensis</name>
    <dbReference type="NCBI Taxonomy" id="121624"/>
    <lineage>
        <taxon>Eukaryota</taxon>
        <taxon>Fungi</taxon>
        <taxon>Dikarya</taxon>
        <taxon>Ascomycota</taxon>
        <taxon>Pezizomycotina</taxon>
        <taxon>Dothideomycetes</taxon>
        <taxon>Dothideomycetes incertae sedis</taxon>
        <taxon>Botryosphaeriales</taxon>
        <taxon>Phyllostictaceae</taxon>
        <taxon>Phyllosticta</taxon>
    </lineage>
</organism>
<feature type="region of interest" description="Disordered" evidence="1">
    <location>
        <begin position="56"/>
        <end position="87"/>
    </location>
</feature>
<evidence type="ECO:0000256" key="1">
    <source>
        <dbReference type="SAM" id="MobiDB-lite"/>
    </source>
</evidence>
<feature type="region of interest" description="Disordered" evidence="1">
    <location>
        <begin position="1"/>
        <end position="29"/>
    </location>
</feature>
<evidence type="ECO:0000256" key="2">
    <source>
        <dbReference type="SAM" id="Phobius"/>
    </source>
</evidence>
<feature type="transmembrane region" description="Helical" evidence="2">
    <location>
        <begin position="31"/>
        <end position="52"/>
    </location>
</feature>
<keyword evidence="2" id="KW-1133">Transmembrane helix</keyword>
<keyword evidence="4" id="KW-1185">Reference proteome</keyword>
<accession>A0ABR1Y8M1</accession>
<feature type="compositionally biased region" description="Polar residues" evidence="1">
    <location>
        <begin position="1"/>
        <end position="15"/>
    </location>
</feature>
<evidence type="ECO:0000313" key="4">
    <source>
        <dbReference type="Proteomes" id="UP001492380"/>
    </source>
</evidence>
<proteinExistence type="predicted"/>
<sequence>MSSFANPNVSTTSGPGTVPDNGKLPGGAPGALVVVLSTFGVLVVVVAGALGVQKWRRVKRERREEEEEEERERARRPGSGRLFEEHELTWVPPPGSIGVLPPAP</sequence>
<dbReference type="EMBL" id="JBBWRZ010000015">
    <property type="protein sequence ID" value="KAK8222681.1"/>
    <property type="molecule type" value="Genomic_DNA"/>
</dbReference>
<dbReference type="Proteomes" id="UP001492380">
    <property type="component" value="Unassembled WGS sequence"/>
</dbReference>
<name>A0ABR1Y8M1_9PEZI</name>
<evidence type="ECO:0000313" key="3">
    <source>
        <dbReference type="EMBL" id="KAK8222681.1"/>
    </source>
</evidence>
<comment type="caution">
    <text evidence="3">The sequence shown here is derived from an EMBL/GenBank/DDBJ whole genome shotgun (WGS) entry which is preliminary data.</text>
</comment>